<sequence>MYDNLCNDIEKPLYLDYYNFIWLSIVLRLFNRNTLPTCNYDANKILCSMGIEYKKIHTCSNDCILYIKEFDTLHECSFDVLNGLQENEVVPTPLSLTSDQVYLKQ</sequence>
<evidence type="ECO:0000313" key="1">
    <source>
        <dbReference type="EMBL" id="KYP78372.1"/>
    </source>
</evidence>
<comment type="caution">
    <text evidence="1">The sequence shown here is derived from an EMBL/GenBank/DDBJ whole genome shotgun (WGS) entry which is preliminary data.</text>
</comment>
<keyword evidence="2" id="KW-1185">Reference proteome</keyword>
<dbReference type="PANTHER" id="PTHR10775:SF182">
    <property type="entry name" value="TRANSPOSON, EN_SPM-LIKE, TRANSPOSASE-ASSOCIATED DOMAIN PROTEIN-RELATED"/>
    <property type="match status" value="1"/>
</dbReference>
<dbReference type="Proteomes" id="UP000075243">
    <property type="component" value="Unassembled WGS sequence"/>
</dbReference>
<name>A0A151UGF0_CAJCA</name>
<organism evidence="1 2">
    <name type="scientific">Cajanus cajan</name>
    <name type="common">Pigeon pea</name>
    <name type="synonym">Cajanus indicus</name>
    <dbReference type="NCBI Taxonomy" id="3821"/>
    <lineage>
        <taxon>Eukaryota</taxon>
        <taxon>Viridiplantae</taxon>
        <taxon>Streptophyta</taxon>
        <taxon>Embryophyta</taxon>
        <taxon>Tracheophyta</taxon>
        <taxon>Spermatophyta</taxon>
        <taxon>Magnoliopsida</taxon>
        <taxon>eudicotyledons</taxon>
        <taxon>Gunneridae</taxon>
        <taxon>Pentapetalae</taxon>
        <taxon>rosids</taxon>
        <taxon>fabids</taxon>
        <taxon>Fabales</taxon>
        <taxon>Fabaceae</taxon>
        <taxon>Papilionoideae</taxon>
        <taxon>50 kb inversion clade</taxon>
        <taxon>NPAAA clade</taxon>
        <taxon>indigoferoid/millettioid clade</taxon>
        <taxon>Phaseoleae</taxon>
        <taxon>Cajanus</taxon>
    </lineage>
</organism>
<protein>
    <submittedName>
        <fullName evidence="1">Uncharacterized protein</fullName>
    </submittedName>
</protein>
<proteinExistence type="predicted"/>
<dbReference type="AlphaFoldDB" id="A0A151UGF0"/>
<reference evidence="1" key="1">
    <citation type="journal article" date="2012" name="Nat. Biotechnol.">
        <title>Draft genome sequence of pigeonpea (Cajanus cajan), an orphan legume crop of resource-poor farmers.</title>
        <authorList>
            <person name="Varshney R.K."/>
            <person name="Chen W."/>
            <person name="Li Y."/>
            <person name="Bharti A.K."/>
            <person name="Saxena R.K."/>
            <person name="Schlueter J.A."/>
            <person name="Donoghue M.T."/>
            <person name="Azam S."/>
            <person name="Fan G."/>
            <person name="Whaley A.M."/>
            <person name="Farmer A.D."/>
            <person name="Sheridan J."/>
            <person name="Iwata A."/>
            <person name="Tuteja R."/>
            <person name="Penmetsa R.V."/>
            <person name="Wu W."/>
            <person name="Upadhyaya H.D."/>
            <person name="Yang S.P."/>
            <person name="Shah T."/>
            <person name="Saxena K.B."/>
            <person name="Michael T."/>
            <person name="McCombie W.R."/>
            <person name="Yang B."/>
            <person name="Zhang G."/>
            <person name="Yang H."/>
            <person name="Wang J."/>
            <person name="Spillane C."/>
            <person name="Cook D.R."/>
            <person name="May G.D."/>
            <person name="Xu X."/>
            <person name="Jackson S.A."/>
        </authorList>
    </citation>
    <scope>NUCLEOTIDE SEQUENCE [LARGE SCALE GENOMIC DNA]</scope>
</reference>
<evidence type="ECO:0000313" key="2">
    <source>
        <dbReference type="Proteomes" id="UP000075243"/>
    </source>
</evidence>
<accession>A0A151UGF0</accession>
<dbReference type="PANTHER" id="PTHR10775">
    <property type="entry name" value="OS08G0208400 PROTEIN"/>
    <property type="match status" value="1"/>
</dbReference>
<dbReference type="EMBL" id="AGCT01049701">
    <property type="protein sequence ID" value="KYP78372.1"/>
    <property type="molecule type" value="Genomic_DNA"/>
</dbReference>
<dbReference type="Gramene" id="C.cajan_48333.t">
    <property type="protein sequence ID" value="C.cajan_48333.t"/>
    <property type="gene ID" value="C.cajan_48333"/>
</dbReference>
<gene>
    <name evidence="1" type="ORF">KK1_049349</name>
</gene>